<protein>
    <submittedName>
        <fullName evidence="2">Uncharacterized protein</fullName>
    </submittedName>
</protein>
<gene>
    <name evidence="2" type="ORF">B0H65DRAFT_310205</name>
</gene>
<accession>A0AAE0J7I8</accession>
<sequence length="126" mass="13082">MPRLHKAHGSAPYIYITSPDSSNSSISASASDFTPGSNSPTSSDSSSSSSSSAAAAAWRSNASELRDVTRDFSAARATSTDAKTKSYTEKEVARFEAMARNAELMASMAMAASAAKRRDGVSSKCA</sequence>
<dbReference type="EMBL" id="JAUEPP010000008">
    <property type="protein sequence ID" value="KAK3338010.1"/>
    <property type="molecule type" value="Genomic_DNA"/>
</dbReference>
<dbReference type="Proteomes" id="UP001278500">
    <property type="component" value="Unassembled WGS sequence"/>
</dbReference>
<evidence type="ECO:0000256" key="1">
    <source>
        <dbReference type="SAM" id="MobiDB-lite"/>
    </source>
</evidence>
<keyword evidence="3" id="KW-1185">Reference proteome</keyword>
<reference evidence="2" key="2">
    <citation type="submission" date="2023-06" db="EMBL/GenBank/DDBJ databases">
        <authorList>
            <consortium name="Lawrence Berkeley National Laboratory"/>
            <person name="Haridas S."/>
            <person name="Hensen N."/>
            <person name="Bonometti L."/>
            <person name="Westerberg I."/>
            <person name="Brannstrom I.O."/>
            <person name="Guillou S."/>
            <person name="Cros-Aarteil S."/>
            <person name="Calhoun S."/>
            <person name="Kuo A."/>
            <person name="Mondo S."/>
            <person name="Pangilinan J."/>
            <person name="Riley R."/>
            <person name="Labutti K."/>
            <person name="Andreopoulos B."/>
            <person name="Lipzen A."/>
            <person name="Chen C."/>
            <person name="Yanf M."/>
            <person name="Daum C."/>
            <person name="Ng V."/>
            <person name="Clum A."/>
            <person name="Steindorff A."/>
            <person name="Ohm R."/>
            <person name="Martin F."/>
            <person name="Silar P."/>
            <person name="Natvig D."/>
            <person name="Lalanne C."/>
            <person name="Gautier V."/>
            <person name="Ament-Velasquez S.L."/>
            <person name="Kruys A."/>
            <person name="Hutchinson M.I."/>
            <person name="Powell A.J."/>
            <person name="Barry K."/>
            <person name="Miller A.N."/>
            <person name="Grigoriev I.V."/>
            <person name="Debuchy R."/>
            <person name="Gladieux P."/>
            <person name="Thoren M.H."/>
            <person name="Johannesson H."/>
        </authorList>
    </citation>
    <scope>NUCLEOTIDE SEQUENCE</scope>
    <source>
        <strain evidence="2">CBS 560.94</strain>
    </source>
</reference>
<name>A0AAE0J7I8_9PEZI</name>
<comment type="caution">
    <text evidence="2">The sequence shown here is derived from an EMBL/GenBank/DDBJ whole genome shotgun (WGS) entry which is preliminary data.</text>
</comment>
<dbReference type="AlphaFoldDB" id="A0AAE0J7I8"/>
<feature type="region of interest" description="Disordered" evidence="1">
    <location>
        <begin position="18"/>
        <end position="61"/>
    </location>
</feature>
<evidence type="ECO:0000313" key="2">
    <source>
        <dbReference type="EMBL" id="KAK3338010.1"/>
    </source>
</evidence>
<reference evidence="2" key="1">
    <citation type="journal article" date="2023" name="Mol. Phylogenet. Evol.">
        <title>Genome-scale phylogeny and comparative genomics of the fungal order Sordariales.</title>
        <authorList>
            <person name="Hensen N."/>
            <person name="Bonometti L."/>
            <person name="Westerberg I."/>
            <person name="Brannstrom I.O."/>
            <person name="Guillou S."/>
            <person name="Cros-Aarteil S."/>
            <person name="Calhoun S."/>
            <person name="Haridas S."/>
            <person name="Kuo A."/>
            <person name="Mondo S."/>
            <person name="Pangilinan J."/>
            <person name="Riley R."/>
            <person name="LaButti K."/>
            <person name="Andreopoulos B."/>
            <person name="Lipzen A."/>
            <person name="Chen C."/>
            <person name="Yan M."/>
            <person name="Daum C."/>
            <person name="Ng V."/>
            <person name="Clum A."/>
            <person name="Steindorff A."/>
            <person name="Ohm R.A."/>
            <person name="Martin F."/>
            <person name="Silar P."/>
            <person name="Natvig D.O."/>
            <person name="Lalanne C."/>
            <person name="Gautier V."/>
            <person name="Ament-Velasquez S.L."/>
            <person name="Kruys A."/>
            <person name="Hutchinson M.I."/>
            <person name="Powell A.J."/>
            <person name="Barry K."/>
            <person name="Miller A.N."/>
            <person name="Grigoriev I.V."/>
            <person name="Debuchy R."/>
            <person name="Gladieux P."/>
            <person name="Hiltunen Thoren M."/>
            <person name="Johannesson H."/>
        </authorList>
    </citation>
    <scope>NUCLEOTIDE SEQUENCE</scope>
    <source>
        <strain evidence="2">CBS 560.94</strain>
    </source>
</reference>
<dbReference type="GeneID" id="87860438"/>
<proteinExistence type="predicted"/>
<organism evidence="2 3">
    <name type="scientific">Neurospora tetraspora</name>
    <dbReference type="NCBI Taxonomy" id="94610"/>
    <lineage>
        <taxon>Eukaryota</taxon>
        <taxon>Fungi</taxon>
        <taxon>Dikarya</taxon>
        <taxon>Ascomycota</taxon>
        <taxon>Pezizomycotina</taxon>
        <taxon>Sordariomycetes</taxon>
        <taxon>Sordariomycetidae</taxon>
        <taxon>Sordariales</taxon>
        <taxon>Sordariaceae</taxon>
        <taxon>Neurospora</taxon>
    </lineage>
</organism>
<evidence type="ECO:0000313" key="3">
    <source>
        <dbReference type="Proteomes" id="UP001278500"/>
    </source>
</evidence>
<dbReference type="RefSeq" id="XP_062677461.1">
    <property type="nucleotide sequence ID" value="XM_062823284.1"/>
</dbReference>